<sequence length="84" mass="9045">MFIRSLDIPEGRDVESTTVLTEADLALPLAKIEGLARVNGAQVPPGLPEVLASRYRGNASIVRHRLERSSARGPESLAPRGRDA</sequence>
<evidence type="ECO:0000313" key="3">
    <source>
        <dbReference type="Proteomes" id="UP001157125"/>
    </source>
</evidence>
<keyword evidence="3" id="KW-1185">Reference proteome</keyword>
<organism evidence="2 3">
    <name type="scientific">Demequina litorisediminis</name>
    <dbReference type="NCBI Taxonomy" id="1849022"/>
    <lineage>
        <taxon>Bacteria</taxon>
        <taxon>Bacillati</taxon>
        <taxon>Actinomycetota</taxon>
        <taxon>Actinomycetes</taxon>
        <taxon>Micrococcales</taxon>
        <taxon>Demequinaceae</taxon>
        <taxon>Demequina</taxon>
    </lineage>
</organism>
<comment type="caution">
    <text evidence="2">The sequence shown here is derived from an EMBL/GenBank/DDBJ whole genome shotgun (WGS) entry which is preliminary data.</text>
</comment>
<name>A0ABQ6I9X6_9MICO</name>
<dbReference type="Proteomes" id="UP001157125">
    <property type="component" value="Unassembled WGS sequence"/>
</dbReference>
<dbReference type="EMBL" id="BSUN01000001">
    <property type="protein sequence ID" value="GMA34535.1"/>
    <property type="molecule type" value="Genomic_DNA"/>
</dbReference>
<evidence type="ECO:0000256" key="1">
    <source>
        <dbReference type="SAM" id="MobiDB-lite"/>
    </source>
</evidence>
<protein>
    <submittedName>
        <fullName evidence="2">Uncharacterized protein</fullName>
    </submittedName>
</protein>
<evidence type="ECO:0000313" key="2">
    <source>
        <dbReference type="EMBL" id="GMA34535.1"/>
    </source>
</evidence>
<gene>
    <name evidence="2" type="ORF">GCM10025876_07390</name>
</gene>
<feature type="region of interest" description="Disordered" evidence="1">
    <location>
        <begin position="65"/>
        <end position="84"/>
    </location>
</feature>
<reference evidence="3" key="1">
    <citation type="journal article" date="2019" name="Int. J. Syst. Evol. Microbiol.">
        <title>The Global Catalogue of Microorganisms (GCM) 10K type strain sequencing project: providing services to taxonomists for standard genome sequencing and annotation.</title>
        <authorList>
            <consortium name="The Broad Institute Genomics Platform"/>
            <consortium name="The Broad Institute Genome Sequencing Center for Infectious Disease"/>
            <person name="Wu L."/>
            <person name="Ma J."/>
        </authorList>
    </citation>
    <scope>NUCLEOTIDE SEQUENCE [LARGE SCALE GENOMIC DNA]</scope>
    <source>
        <strain evidence="3">NBRC 112299</strain>
    </source>
</reference>
<accession>A0ABQ6I9X6</accession>
<proteinExistence type="predicted"/>
<dbReference type="RefSeq" id="WP_284327450.1">
    <property type="nucleotide sequence ID" value="NZ_BSUN01000001.1"/>
</dbReference>